<accession>A0AAD9KCD5</accession>
<feature type="domain" description="Inosine/uridine-preferring nucleoside hydrolase" evidence="2">
    <location>
        <begin position="4"/>
        <end position="310"/>
    </location>
</feature>
<reference evidence="3" key="1">
    <citation type="journal article" date="2023" name="Mol. Biol. Evol.">
        <title>Third-Generation Sequencing Reveals the Adaptive Role of the Epigenome in Three Deep-Sea Polychaetes.</title>
        <authorList>
            <person name="Perez M."/>
            <person name="Aroh O."/>
            <person name="Sun Y."/>
            <person name="Lan Y."/>
            <person name="Juniper S.K."/>
            <person name="Young C.R."/>
            <person name="Angers B."/>
            <person name="Qian P.Y."/>
        </authorList>
    </citation>
    <scope>NUCLEOTIDE SEQUENCE</scope>
    <source>
        <strain evidence="3">P08H-3</strain>
    </source>
</reference>
<comment type="similarity">
    <text evidence="1">Belongs to the IUNH family.</text>
</comment>
<dbReference type="PANTHER" id="PTHR46190">
    <property type="entry name" value="SI:CH211-201H21.5-RELATED"/>
    <property type="match status" value="1"/>
</dbReference>
<sequence length="320" mass="35383">MKKIILDVDTGIDDAQAIMFALSLPTLDVIAITCVKGNVDVDIVCLNTLRILRVCDRLDIPVYRGATCPILGTSSVPTIHHGKDGLGDCPDSDSSLSSMIKGEHAVSALCRFAKQYPGEITLLALAPLTNVALALRLDDSFGRRLNRIIIMGGNLTASGSRASITGDFNFVADPEAAFVCTNEISSPITLLPYDVCYKNDITWEQLFDVLASPSKKMRYLSAIMEQSIKYKRDELGLARFYTCDPVTVLLAYDMNFASTECANVMVELHGEYTRGLSVFAKKQTRRSTLPQNEETHSCDIVLNFDVERFWCIFKEMLNVV</sequence>
<dbReference type="Gene3D" id="3.90.245.10">
    <property type="entry name" value="Ribonucleoside hydrolase-like"/>
    <property type="match status" value="1"/>
</dbReference>
<dbReference type="PANTHER" id="PTHR46190:SF1">
    <property type="entry name" value="SI:CH211-201H21.5"/>
    <property type="match status" value="1"/>
</dbReference>
<comment type="caution">
    <text evidence="3">The sequence shown here is derived from an EMBL/GenBank/DDBJ whole genome shotgun (WGS) entry which is preliminary data.</text>
</comment>
<dbReference type="InterPro" id="IPR052775">
    <property type="entry name" value="IUN_hydrolase"/>
</dbReference>
<proteinExistence type="inferred from homology"/>
<dbReference type="InterPro" id="IPR036452">
    <property type="entry name" value="Ribo_hydro-like"/>
</dbReference>
<name>A0AAD9KCD5_9ANNE</name>
<dbReference type="SUPFAM" id="SSF53590">
    <property type="entry name" value="Nucleoside hydrolase"/>
    <property type="match status" value="1"/>
</dbReference>
<dbReference type="Proteomes" id="UP001208570">
    <property type="component" value="Unassembled WGS sequence"/>
</dbReference>
<dbReference type="InterPro" id="IPR001910">
    <property type="entry name" value="Inosine/uridine_hydrolase_dom"/>
</dbReference>
<dbReference type="GO" id="GO:0016799">
    <property type="term" value="F:hydrolase activity, hydrolyzing N-glycosyl compounds"/>
    <property type="evidence" value="ECO:0007669"/>
    <property type="project" value="InterPro"/>
</dbReference>
<evidence type="ECO:0000313" key="3">
    <source>
        <dbReference type="EMBL" id="KAK2169114.1"/>
    </source>
</evidence>
<dbReference type="Pfam" id="PF01156">
    <property type="entry name" value="IU_nuc_hydro"/>
    <property type="match status" value="1"/>
</dbReference>
<evidence type="ECO:0000259" key="2">
    <source>
        <dbReference type="Pfam" id="PF01156"/>
    </source>
</evidence>
<evidence type="ECO:0000256" key="1">
    <source>
        <dbReference type="ARBA" id="ARBA00009176"/>
    </source>
</evidence>
<dbReference type="AlphaFoldDB" id="A0AAD9KCD5"/>
<gene>
    <name evidence="3" type="ORF">LSH36_12g15012</name>
</gene>
<protein>
    <recommendedName>
        <fullName evidence="2">Inosine/uridine-preferring nucleoside hydrolase domain-containing protein</fullName>
    </recommendedName>
</protein>
<evidence type="ECO:0000313" key="4">
    <source>
        <dbReference type="Proteomes" id="UP001208570"/>
    </source>
</evidence>
<organism evidence="3 4">
    <name type="scientific">Paralvinella palmiformis</name>
    <dbReference type="NCBI Taxonomy" id="53620"/>
    <lineage>
        <taxon>Eukaryota</taxon>
        <taxon>Metazoa</taxon>
        <taxon>Spiralia</taxon>
        <taxon>Lophotrochozoa</taxon>
        <taxon>Annelida</taxon>
        <taxon>Polychaeta</taxon>
        <taxon>Sedentaria</taxon>
        <taxon>Canalipalpata</taxon>
        <taxon>Terebellida</taxon>
        <taxon>Terebelliformia</taxon>
        <taxon>Alvinellidae</taxon>
        <taxon>Paralvinella</taxon>
    </lineage>
</organism>
<keyword evidence="4" id="KW-1185">Reference proteome</keyword>
<dbReference type="EMBL" id="JAODUP010000012">
    <property type="protein sequence ID" value="KAK2169114.1"/>
    <property type="molecule type" value="Genomic_DNA"/>
</dbReference>